<evidence type="ECO:0000313" key="2">
    <source>
        <dbReference type="EMBL" id="KAJ7718027.1"/>
    </source>
</evidence>
<dbReference type="AlphaFoldDB" id="A0AAD7HDL7"/>
<gene>
    <name evidence="2" type="ORF">DFH07DRAFT_860805</name>
</gene>
<accession>A0AAD7HDL7</accession>
<evidence type="ECO:0000256" key="1">
    <source>
        <dbReference type="SAM" id="MobiDB-lite"/>
    </source>
</evidence>
<keyword evidence="3" id="KW-1185">Reference proteome</keyword>
<dbReference type="Proteomes" id="UP001215280">
    <property type="component" value="Unassembled WGS sequence"/>
</dbReference>
<feature type="compositionally biased region" description="Basic and acidic residues" evidence="1">
    <location>
        <begin position="204"/>
        <end position="216"/>
    </location>
</feature>
<organism evidence="2 3">
    <name type="scientific">Mycena maculata</name>
    <dbReference type="NCBI Taxonomy" id="230809"/>
    <lineage>
        <taxon>Eukaryota</taxon>
        <taxon>Fungi</taxon>
        <taxon>Dikarya</taxon>
        <taxon>Basidiomycota</taxon>
        <taxon>Agaricomycotina</taxon>
        <taxon>Agaricomycetes</taxon>
        <taxon>Agaricomycetidae</taxon>
        <taxon>Agaricales</taxon>
        <taxon>Marasmiineae</taxon>
        <taxon>Mycenaceae</taxon>
        <taxon>Mycena</taxon>
    </lineage>
</organism>
<feature type="region of interest" description="Disordered" evidence="1">
    <location>
        <begin position="163"/>
        <end position="269"/>
    </location>
</feature>
<comment type="caution">
    <text evidence="2">The sequence shown here is derived from an EMBL/GenBank/DDBJ whole genome shotgun (WGS) entry which is preliminary data.</text>
</comment>
<reference evidence="2" key="1">
    <citation type="submission" date="2023-03" db="EMBL/GenBank/DDBJ databases">
        <title>Massive genome expansion in bonnet fungi (Mycena s.s.) driven by repeated elements and novel gene families across ecological guilds.</title>
        <authorList>
            <consortium name="Lawrence Berkeley National Laboratory"/>
            <person name="Harder C.B."/>
            <person name="Miyauchi S."/>
            <person name="Viragh M."/>
            <person name="Kuo A."/>
            <person name="Thoen E."/>
            <person name="Andreopoulos B."/>
            <person name="Lu D."/>
            <person name="Skrede I."/>
            <person name="Drula E."/>
            <person name="Henrissat B."/>
            <person name="Morin E."/>
            <person name="Kohler A."/>
            <person name="Barry K."/>
            <person name="LaButti K."/>
            <person name="Morin E."/>
            <person name="Salamov A."/>
            <person name="Lipzen A."/>
            <person name="Mereny Z."/>
            <person name="Hegedus B."/>
            <person name="Baldrian P."/>
            <person name="Stursova M."/>
            <person name="Weitz H."/>
            <person name="Taylor A."/>
            <person name="Grigoriev I.V."/>
            <person name="Nagy L.G."/>
            <person name="Martin F."/>
            <person name="Kauserud H."/>
        </authorList>
    </citation>
    <scope>NUCLEOTIDE SEQUENCE</scope>
    <source>
        <strain evidence="2">CBHHK188m</strain>
    </source>
</reference>
<name>A0AAD7HDL7_9AGAR</name>
<protein>
    <submittedName>
        <fullName evidence="2">Uncharacterized protein</fullName>
    </submittedName>
</protein>
<proteinExistence type="predicted"/>
<sequence length="269" mass="28802">MSTNVMANFGVLDELVQVIYQGMDKFVILSSTDDDNWNIHLGLSGPEGRWWRGSWREADVLAIVGKSSSDILLESFAEKLASSIVHGELYVEMEEGERYKLTLGPTSKKPMHVALSEMSCTEAAAYATDVFTAIALQAQSRQSRLNLSAGPLGIVGAPAPLRAPPPAAGSSGLKPTTSKAKVVADIGGDKKPTSKTATGSSDSKAQEEIKALKAELVKQQQKKRHASPEEIAPKTAAAVVPRPLKGASLANPNKKARKYQAIEFESDEE</sequence>
<dbReference type="EMBL" id="JARJLG010000311">
    <property type="protein sequence ID" value="KAJ7718027.1"/>
    <property type="molecule type" value="Genomic_DNA"/>
</dbReference>
<evidence type="ECO:0000313" key="3">
    <source>
        <dbReference type="Proteomes" id="UP001215280"/>
    </source>
</evidence>
<feature type="compositionally biased region" description="Polar residues" evidence="1">
    <location>
        <begin position="194"/>
        <end position="203"/>
    </location>
</feature>